<accession>A0A9X0YLJ0</accession>
<reference evidence="2" key="1">
    <citation type="submission" date="2021-03" db="EMBL/GenBank/DDBJ databases">
        <title>Genomic Encyclopedia of Type Strains, Phase IV (KMG-IV): sequencing the most valuable type-strain genomes for metagenomic binning, comparative biology and taxonomic classification.</title>
        <authorList>
            <person name="Goeker M."/>
        </authorList>
    </citation>
    <scope>NUCLEOTIDE SEQUENCE</scope>
    <source>
        <strain evidence="2">DSM 15523</strain>
        <strain evidence="3 5">DSM 16476</strain>
    </source>
</reference>
<dbReference type="Gene3D" id="3.90.550.10">
    <property type="entry name" value="Spore Coat Polysaccharide Biosynthesis Protein SpsA, Chain A"/>
    <property type="match status" value="1"/>
</dbReference>
<gene>
    <name evidence="2" type="ORF">J2Z56_001027</name>
    <name evidence="3" type="ORF">J2Z57_000320</name>
</gene>
<dbReference type="PANTHER" id="PTHR22916:SF3">
    <property type="entry name" value="UDP-GLCNAC:BETAGAL BETA-1,3-N-ACETYLGLUCOSAMINYLTRANSFERASE-LIKE PROTEIN 1"/>
    <property type="match status" value="1"/>
</dbReference>
<proteinExistence type="predicted"/>
<organism evidence="2 4">
    <name type="scientific">Formosa algae</name>
    <dbReference type="NCBI Taxonomy" id="225843"/>
    <lineage>
        <taxon>Bacteria</taxon>
        <taxon>Pseudomonadati</taxon>
        <taxon>Bacteroidota</taxon>
        <taxon>Flavobacteriia</taxon>
        <taxon>Flavobacteriales</taxon>
        <taxon>Flavobacteriaceae</taxon>
        <taxon>Formosa</taxon>
    </lineage>
</organism>
<name>A0A9X0YLJ0_9FLAO</name>
<evidence type="ECO:0000259" key="1">
    <source>
        <dbReference type="Pfam" id="PF00535"/>
    </source>
</evidence>
<dbReference type="Pfam" id="PF00535">
    <property type="entry name" value="Glycos_transf_2"/>
    <property type="match status" value="1"/>
</dbReference>
<dbReference type="OrthoDB" id="9788101at2"/>
<dbReference type="Proteomes" id="UP001231587">
    <property type="component" value="Unassembled WGS sequence"/>
</dbReference>
<dbReference type="Proteomes" id="UP001138672">
    <property type="component" value="Unassembled WGS sequence"/>
</dbReference>
<dbReference type="GO" id="GO:0016758">
    <property type="term" value="F:hexosyltransferase activity"/>
    <property type="evidence" value="ECO:0007669"/>
    <property type="project" value="UniProtKB-ARBA"/>
</dbReference>
<feature type="domain" description="Glycosyltransferase 2-like" evidence="1">
    <location>
        <begin position="8"/>
        <end position="129"/>
    </location>
</feature>
<evidence type="ECO:0000313" key="3">
    <source>
        <dbReference type="EMBL" id="MDQ0333898.1"/>
    </source>
</evidence>
<dbReference type="InterPro" id="IPR001173">
    <property type="entry name" value="Glyco_trans_2-like"/>
</dbReference>
<evidence type="ECO:0000313" key="4">
    <source>
        <dbReference type="Proteomes" id="UP001138672"/>
    </source>
</evidence>
<evidence type="ECO:0000313" key="5">
    <source>
        <dbReference type="Proteomes" id="UP001231587"/>
    </source>
</evidence>
<dbReference type="EMBL" id="JAUSUU010000001">
    <property type="protein sequence ID" value="MDQ0333898.1"/>
    <property type="molecule type" value="Genomic_DNA"/>
</dbReference>
<dbReference type="EMBL" id="JAGGJQ010000002">
    <property type="protein sequence ID" value="MBP1839121.1"/>
    <property type="molecule type" value="Genomic_DNA"/>
</dbReference>
<dbReference type="CDD" id="cd06433">
    <property type="entry name" value="GT_2_WfgS_like"/>
    <property type="match status" value="1"/>
</dbReference>
<comment type="caution">
    <text evidence="2">The sequence shown here is derived from an EMBL/GenBank/DDBJ whole genome shotgun (WGS) entry which is preliminary data.</text>
</comment>
<evidence type="ECO:0000313" key="2">
    <source>
        <dbReference type="EMBL" id="MBP1839121.1"/>
    </source>
</evidence>
<dbReference type="InterPro" id="IPR029044">
    <property type="entry name" value="Nucleotide-diphossugar_trans"/>
</dbReference>
<sequence length="267" mass="31003">MVNTPFFSIIIPTYNSSEVLEVAINSIIKQDFINYEIVIIDGGSNDGTLDIIKSYALKYPNSIKYISEKDKGIYDAMNKGIDFAQGEWLFFLGSDDYFYSETVFQDLYDFIDKNPCEVVYGDISGVAFNGRRSADFSLTDLINRNLCHQGIFFNKHVFSKVGVFDLKYKAHADWDHNMRWFFNPEIKKKYIPLIISEYADGGFSSVNGDTVFDKDRDFKIIEYGWKSLPPEHVLARASRVFSDSSFKISKRFFAFKCWFFVQIRKRL</sequence>
<protein>
    <submittedName>
        <fullName evidence="2">Glycosyltransferase involved in cell wall biosynthesis</fullName>
    </submittedName>
</protein>
<dbReference type="SUPFAM" id="SSF53448">
    <property type="entry name" value="Nucleotide-diphospho-sugar transferases"/>
    <property type="match status" value="1"/>
</dbReference>
<keyword evidence="5" id="KW-1185">Reference proteome</keyword>
<dbReference type="RefSeq" id="WP_057783152.1">
    <property type="nucleotide sequence ID" value="NZ_JAGGJQ010000002.1"/>
</dbReference>
<dbReference type="AlphaFoldDB" id="A0A9X0YLJ0"/>
<dbReference type="PANTHER" id="PTHR22916">
    <property type="entry name" value="GLYCOSYLTRANSFERASE"/>
    <property type="match status" value="1"/>
</dbReference>